<evidence type="ECO:0000256" key="5">
    <source>
        <dbReference type="ARBA" id="ARBA00022695"/>
    </source>
</evidence>
<name>A0ABR7MUB4_9FIRM</name>
<proteinExistence type="inferred from homology"/>
<evidence type="ECO:0000256" key="3">
    <source>
        <dbReference type="ARBA" id="ARBA00022642"/>
    </source>
</evidence>
<organism evidence="12 13">
    <name type="scientific">Jutongia hominis</name>
    <dbReference type="NCBI Taxonomy" id="2763664"/>
    <lineage>
        <taxon>Bacteria</taxon>
        <taxon>Bacillati</taxon>
        <taxon>Bacillota</taxon>
        <taxon>Clostridia</taxon>
        <taxon>Lachnospirales</taxon>
        <taxon>Lachnospiraceae</taxon>
        <taxon>Jutongia</taxon>
    </lineage>
</organism>
<evidence type="ECO:0000256" key="8">
    <source>
        <dbReference type="ARBA" id="ARBA00023027"/>
    </source>
</evidence>
<comment type="pathway">
    <text evidence="2 10">Cofactor biosynthesis; NAD(+) biosynthesis; deamido-NAD(+) from nicotinate D-ribonucleotide: step 1/1.</text>
</comment>
<dbReference type="EC" id="2.7.7.18" evidence="10"/>
<evidence type="ECO:0000313" key="13">
    <source>
        <dbReference type="Proteomes" id="UP000637513"/>
    </source>
</evidence>
<evidence type="ECO:0000256" key="2">
    <source>
        <dbReference type="ARBA" id="ARBA00005019"/>
    </source>
</evidence>
<dbReference type="InterPro" id="IPR004821">
    <property type="entry name" value="Cyt_trans-like"/>
</dbReference>
<protein>
    <recommendedName>
        <fullName evidence="10">Probable nicotinate-nucleotide adenylyltransferase</fullName>
        <ecNumber evidence="10">2.7.7.18</ecNumber>
    </recommendedName>
    <alternativeName>
        <fullName evidence="10">Deamido-NAD(+) diphosphorylase</fullName>
    </alternativeName>
    <alternativeName>
        <fullName evidence="10">Deamido-NAD(+) pyrophosphorylase</fullName>
    </alternativeName>
    <alternativeName>
        <fullName evidence="10">Nicotinate mononucleotide adenylyltransferase</fullName>
        <shortName evidence="10">NaMN adenylyltransferase</shortName>
    </alternativeName>
</protein>
<evidence type="ECO:0000256" key="9">
    <source>
        <dbReference type="ARBA" id="ARBA00048721"/>
    </source>
</evidence>
<dbReference type="NCBIfam" id="NF000840">
    <property type="entry name" value="PRK00071.1-3"/>
    <property type="match status" value="1"/>
</dbReference>
<dbReference type="InterPro" id="IPR014729">
    <property type="entry name" value="Rossmann-like_a/b/a_fold"/>
</dbReference>
<evidence type="ECO:0000259" key="11">
    <source>
        <dbReference type="Pfam" id="PF01467"/>
    </source>
</evidence>
<dbReference type="PANTHER" id="PTHR39321">
    <property type="entry name" value="NICOTINATE-NUCLEOTIDE ADENYLYLTRANSFERASE-RELATED"/>
    <property type="match status" value="1"/>
</dbReference>
<keyword evidence="13" id="KW-1185">Reference proteome</keyword>
<evidence type="ECO:0000256" key="7">
    <source>
        <dbReference type="ARBA" id="ARBA00022840"/>
    </source>
</evidence>
<dbReference type="PANTHER" id="PTHR39321:SF3">
    <property type="entry name" value="PHOSPHOPANTETHEINE ADENYLYLTRANSFERASE"/>
    <property type="match status" value="1"/>
</dbReference>
<feature type="domain" description="Cytidyltransferase-like" evidence="11">
    <location>
        <begin position="7"/>
        <end position="175"/>
    </location>
</feature>
<evidence type="ECO:0000256" key="1">
    <source>
        <dbReference type="ARBA" id="ARBA00002324"/>
    </source>
</evidence>
<dbReference type="CDD" id="cd02165">
    <property type="entry name" value="NMNAT"/>
    <property type="match status" value="1"/>
</dbReference>
<keyword evidence="7 10" id="KW-0067">ATP-binding</keyword>
<keyword evidence="8 10" id="KW-0520">NAD</keyword>
<keyword evidence="3 10" id="KW-0662">Pyridine nucleotide biosynthesis</keyword>
<keyword evidence="5 10" id="KW-0548">Nucleotidyltransferase</keyword>
<dbReference type="NCBIfam" id="TIGR00482">
    <property type="entry name" value="nicotinate (nicotinamide) nucleotide adenylyltransferase"/>
    <property type="match status" value="1"/>
</dbReference>
<comment type="catalytic activity">
    <reaction evidence="9 10">
        <text>nicotinate beta-D-ribonucleotide + ATP + H(+) = deamido-NAD(+) + diphosphate</text>
        <dbReference type="Rhea" id="RHEA:22860"/>
        <dbReference type="ChEBI" id="CHEBI:15378"/>
        <dbReference type="ChEBI" id="CHEBI:30616"/>
        <dbReference type="ChEBI" id="CHEBI:33019"/>
        <dbReference type="ChEBI" id="CHEBI:57502"/>
        <dbReference type="ChEBI" id="CHEBI:58437"/>
        <dbReference type="EC" id="2.7.7.18"/>
    </reaction>
</comment>
<keyword evidence="4 10" id="KW-0808">Transferase</keyword>
<sequence>MKKKIGIMGGTFNPIHLAHLQMASVAMEQKELDEVWFMPSKNPPHKDRQTILSEKIRSDMVRLAIKEEERFCFSDFELKRNGTTYTAETLELLRKEYPDVSWYFIMGADSFFSFSNWYHPEVIAKDAVILTVSRDGVDVQKMQEQARKLTRQYHGQFHILSMKQFAISSSEIRRKLKAGESVEAMLPDKVWQYIQKNHYYQ</sequence>
<evidence type="ECO:0000256" key="4">
    <source>
        <dbReference type="ARBA" id="ARBA00022679"/>
    </source>
</evidence>
<dbReference type="Gene3D" id="3.40.50.620">
    <property type="entry name" value="HUPs"/>
    <property type="match status" value="1"/>
</dbReference>
<comment type="caution">
    <text evidence="12">The sequence shown here is derived from an EMBL/GenBank/DDBJ whole genome shotgun (WGS) entry which is preliminary data.</text>
</comment>
<keyword evidence="6 10" id="KW-0547">Nucleotide-binding</keyword>
<gene>
    <name evidence="10" type="primary">nadD</name>
    <name evidence="12" type="ORF">H8700_06685</name>
</gene>
<dbReference type="Proteomes" id="UP000637513">
    <property type="component" value="Unassembled WGS sequence"/>
</dbReference>
<comment type="similarity">
    <text evidence="10">Belongs to the NadD family.</text>
</comment>
<dbReference type="InterPro" id="IPR005248">
    <property type="entry name" value="NadD/NMNAT"/>
</dbReference>
<dbReference type="Pfam" id="PF01467">
    <property type="entry name" value="CTP_transf_like"/>
    <property type="match status" value="1"/>
</dbReference>
<reference evidence="12 13" key="1">
    <citation type="submission" date="2020-08" db="EMBL/GenBank/DDBJ databases">
        <title>Genome public.</title>
        <authorList>
            <person name="Liu C."/>
            <person name="Sun Q."/>
        </authorList>
    </citation>
    <scope>NUCLEOTIDE SEQUENCE [LARGE SCALE GENOMIC DNA]</scope>
    <source>
        <strain evidence="12 13">BX3</strain>
    </source>
</reference>
<evidence type="ECO:0000256" key="10">
    <source>
        <dbReference type="HAMAP-Rule" id="MF_00244"/>
    </source>
</evidence>
<comment type="function">
    <text evidence="1 10">Catalyzes the reversible adenylation of nicotinate mononucleotide (NaMN) to nicotinic acid adenine dinucleotide (NaAD).</text>
</comment>
<dbReference type="SUPFAM" id="SSF52374">
    <property type="entry name" value="Nucleotidylyl transferase"/>
    <property type="match status" value="1"/>
</dbReference>
<evidence type="ECO:0000256" key="6">
    <source>
        <dbReference type="ARBA" id="ARBA00022741"/>
    </source>
</evidence>
<dbReference type="GO" id="GO:0004515">
    <property type="term" value="F:nicotinate-nucleotide adenylyltransferase activity"/>
    <property type="evidence" value="ECO:0007669"/>
    <property type="project" value="UniProtKB-EC"/>
</dbReference>
<dbReference type="NCBIfam" id="TIGR00125">
    <property type="entry name" value="cyt_tran_rel"/>
    <property type="match status" value="1"/>
</dbReference>
<evidence type="ECO:0000313" key="12">
    <source>
        <dbReference type="EMBL" id="MBC8557389.1"/>
    </source>
</evidence>
<dbReference type="HAMAP" id="MF_00244">
    <property type="entry name" value="NaMN_adenylyltr"/>
    <property type="match status" value="1"/>
</dbReference>
<accession>A0ABR7MUB4</accession>
<dbReference type="RefSeq" id="WP_249304505.1">
    <property type="nucleotide sequence ID" value="NZ_JACRSW010000027.1"/>
</dbReference>
<dbReference type="EMBL" id="JACRSW010000027">
    <property type="protein sequence ID" value="MBC8557389.1"/>
    <property type="molecule type" value="Genomic_DNA"/>
</dbReference>